<evidence type="ECO:0000256" key="1">
    <source>
        <dbReference type="SAM" id="MobiDB-lite"/>
    </source>
</evidence>
<gene>
    <name evidence="2" type="ORF">SAMN05216216_1243</name>
</gene>
<dbReference type="OrthoDB" id="3010401at2"/>
<protein>
    <submittedName>
        <fullName evidence="2">Uncharacterized protein</fullName>
    </submittedName>
</protein>
<reference evidence="3" key="1">
    <citation type="submission" date="2016-10" db="EMBL/GenBank/DDBJ databases">
        <authorList>
            <person name="Varghese N."/>
            <person name="Submissions S."/>
        </authorList>
    </citation>
    <scope>NUCLEOTIDE SEQUENCE [LARGE SCALE GENOMIC DNA]</scope>
    <source>
        <strain evidence="3">CGMCC 1.8895</strain>
    </source>
</reference>
<sequence>MANNRFNSKFPPKKKRKPIEIKNADFLPTRSEFNSSKQLSDLKKAKEKEIVFYSEDVKKSKYDTGLRFINYISDSKQTDKINGIENFASNLDLLKKEVTNLDYDERALSVLSLYLGDKITEIAGIVKSDIKTSLNQQDGIRVYWYLDLGKDKLVIICLDPQHLVIPSAHNGKDKETMMYETFNETLNSKKHCISKYFIK</sequence>
<dbReference type="Proteomes" id="UP000199008">
    <property type="component" value="Unassembled WGS sequence"/>
</dbReference>
<keyword evidence="3" id="KW-1185">Reference proteome</keyword>
<dbReference type="RefSeq" id="WP_092987450.1">
    <property type="nucleotide sequence ID" value="NZ_FNFY01000024.1"/>
</dbReference>
<name>A0A1G9HIX0_9BACL</name>
<organism evidence="2 3">
    <name type="scientific">Lacicoccus qingdaonensis</name>
    <dbReference type="NCBI Taxonomy" id="576118"/>
    <lineage>
        <taxon>Bacteria</taxon>
        <taxon>Bacillati</taxon>
        <taxon>Bacillota</taxon>
        <taxon>Bacilli</taxon>
        <taxon>Bacillales</taxon>
        <taxon>Salinicoccaceae</taxon>
        <taxon>Lacicoccus</taxon>
    </lineage>
</organism>
<evidence type="ECO:0000313" key="3">
    <source>
        <dbReference type="Proteomes" id="UP000199008"/>
    </source>
</evidence>
<proteinExistence type="predicted"/>
<dbReference type="AlphaFoldDB" id="A0A1G9HIX0"/>
<feature type="region of interest" description="Disordered" evidence="1">
    <location>
        <begin position="1"/>
        <end position="21"/>
    </location>
</feature>
<feature type="compositionally biased region" description="Low complexity" evidence="1">
    <location>
        <begin position="1"/>
        <end position="10"/>
    </location>
</feature>
<evidence type="ECO:0000313" key="2">
    <source>
        <dbReference type="EMBL" id="SDL12842.1"/>
    </source>
</evidence>
<accession>A0A1G9HIX0</accession>
<dbReference type="EMBL" id="FNFY01000024">
    <property type="protein sequence ID" value="SDL12842.1"/>
    <property type="molecule type" value="Genomic_DNA"/>
</dbReference>
<dbReference type="STRING" id="576118.SAMN05216216_1243"/>